<feature type="compositionally biased region" description="Gly residues" evidence="1">
    <location>
        <begin position="150"/>
        <end position="167"/>
    </location>
</feature>
<protein>
    <submittedName>
        <fullName evidence="2">Uncharacterized protein</fullName>
    </submittedName>
</protein>
<feature type="compositionally biased region" description="Basic and acidic residues" evidence="1">
    <location>
        <begin position="190"/>
        <end position="200"/>
    </location>
</feature>
<sequence>GPPRGARARRPAARAGRRARGRGAPGVRRGDRRLRPRRPGDALGGGRARGHAGRARGHAEEAGRRPGARLPPRRRRHAPGPPGAGRRARGGDPRLLPRGRLGKAGGERREEQNLGVPADRRQPGGDPQPPQGGVRPRGGAGGARRCRQGAGPGRGPGGGRQGGGGGLAAEHRGRPLVRRPPRGAAAQPGPRERVPPRDGDPAWYPELNSSQACADWCRQHAACAEATFSRVGVPEGGEQCRLFEARGELYDFRDDFNASWCGALEEVDHLLWEVKKLFEQKPWVGDNYGAHPCSFGGDDCSQTRCCGTQTCDWSFTSCEYFQCVRKDEYYAGCTDAPEAGWDGEVLGGGPNEDDLPRAEDRGANWSIRDRSSASRS</sequence>
<reference evidence="2" key="1">
    <citation type="submission" date="2023-10" db="EMBL/GenBank/DDBJ databases">
        <authorList>
            <person name="Chen Y."/>
            <person name="Shah S."/>
            <person name="Dougan E. K."/>
            <person name="Thang M."/>
            <person name="Chan C."/>
        </authorList>
    </citation>
    <scope>NUCLEOTIDE SEQUENCE [LARGE SCALE GENOMIC DNA]</scope>
</reference>
<feature type="region of interest" description="Disordered" evidence="1">
    <location>
        <begin position="341"/>
        <end position="376"/>
    </location>
</feature>
<evidence type="ECO:0000313" key="3">
    <source>
        <dbReference type="Proteomes" id="UP001189429"/>
    </source>
</evidence>
<keyword evidence="3" id="KW-1185">Reference proteome</keyword>
<evidence type="ECO:0000313" key="2">
    <source>
        <dbReference type="EMBL" id="CAK0863904.1"/>
    </source>
</evidence>
<dbReference type="Proteomes" id="UP001189429">
    <property type="component" value="Unassembled WGS sequence"/>
</dbReference>
<feature type="non-terminal residue" evidence="2">
    <location>
        <position position="1"/>
    </location>
</feature>
<evidence type="ECO:0000256" key="1">
    <source>
        <dbReference type="SAM" id="MobiDB-lite"/>
    </source>
</evidence>
<organism evidence="2 3">
    <name type="scientific">Prorocentrum cordatum</name>
    <dbReference type="NCBI Taxonomy" id="2364126"/>
    <lineage>
        <taxon>Eukaryota</taxon>
        <taxon>Sar</taxon>
        <taxon>Alveolata</taxon>
        <taxon>Dinophyceae</taxon>
        <taxon>Prorocentrales</taxon>
        <taxon>Prorocentraceae</taxon>
        <taxon>Prorocentrum</taxon>
    </lineage>
</organism>
<feature type="region of interest" description="Disordered" evidence="1">
    <location>
        <begin position="1"/>
        <end position="203"/>
    </location>
</feature>
<accession>A0ABN9UUY9</accession>
<gene>
    <name evidence="2" type="ORF">PCOR1329_LOCUS51925</name>
</gene>
<comment type="caution">
    <text evidence="2">The sequence shown here is derived from an EMBL/GenBank/DDBJ whole genome shotgun (WGS) entry which is preliminary data.</text>
</comment>
<name>A0ABN9UUY9_9DINO</name>
<proteinExistence type="predicted"/>
<feature type="compositionally biased region" description="Basic and acidic residues" evidence="1">
    <location>
        <begin position="354"/>
        <end position="376"/>
    </location>
</feature>
<feature type="compositionally biased region" description="Basic and acidic residues" evidence="1">
    <location>
        <begin position="105"/>
        <end position="123"/>
    </location>
</feature>
<feature type="compositionally biased region" description="Basic residues" evidence="1">
    <location>
        <begin position="1"/>
        <end position="21"/>
    </location>
</feature>
<dbReference type="EMBL" id="CAUYUJ010016315">
    <property type="protein sequence ID" value="CAK0863904.1"/>
    <property type="molecule type" value="Genomic_DNA"/>
</dbReference>